<keyword evidence="1" id="KW-0812">Transmembrane</keyword>
<proteinExistence type="predicted"/>
<evidence type="ECO:0000313" key="2">
    <source>
        <dbReference type="EMBL" id="MBX14991.1"/>
    </source>
</evidence>
<organism evidence="2">
    <name type="scientific">Rhizophora mucronata</name>
    <name type="common">Asiatic mangrove</name>
    <dbReference type="NCBI Taxonomy" id="61149"/>
    <lineage>
        <taxon>Eukaryota</taxon>
        <taxon>Viridiplantae</taxon>
        <taxon>Streptophyta</taxon>
        <taxon>Embryophyta</taxon>
        <taxon>Tracheophyta</taxon>
        <taxon>Spermatophyta</taxon>
        <taxon>Magnoliopsida</taxon>
        <taxon>eudicotyledons</taxon>
        <taxon>Gunneridae</taxon>
        <taxon>Pentapetalae</taxon>
        <taxon>rosids</taxon>
        <taxon>fabids</taxon>
        <taxon>Malpighiales</taxon>
        <taxon>Rhizophoraceae</taxon>
        <taxon>Rhizophora</taxon>
    </lineage>
</organism>
<accession>A0A2P2LAI7</accession>
<name>A0A2P2LAI7_RHIMU</name>
<reference evidence="2" key="1">
    <citation type="submission" date="2018-02" db="EMBL/GenBank/DDBJ databases">
        <title>Rhizophora mucronata_Transcriptome.</title>
        <authorList>
            <person name="Meera S.P."/>
            <person name="Sreeshan A."/>
            <person name="Augustine A."/>
        </authorList>
    </citation>
    <scope>NUCLEOTIDE SEQUENCE</scope>
    <source>
        <tissue evidence="2">Leaf</tissue>
    </source>
</reference>
<dbReference type="EMBL" id="GGEC01034507">
    <property type="protein sequence ID" value="MBX14991.1"/>
    <property type="molecule type" value="Transcribed_RNA"/>
</dbReference>
<keyword evidence="1" id="KW-0472">Membrane</keyword>
<feature type="transmembrane region" description="Helical" evidence="1">
    <location>
        <begin position="20"/>
        <end position="42"/>
    </location>
</feature>
<keyword evidence="1" id="KW-1133">Transmembrane helix</keyword>
<evidence type="ECO:0000256" key="1">
    <source>
        <dbReference type="SAM" id="Phobius"/>
    </source>
</evidence>
<protein>
    <submittedName>
        <fullName evidence="2">Uncharacterized protein</fullName>
    </submittedName>
</protein>
<dbReference type="AlphaFoldDB" id="A0A2P2LAI7"/>
<sequence>MFRPLDLTRSPDSVPNSDLSLALAAMFLLLFLSSFFLYWSLCLSNSPHLLARSLSSKYFFFSHFLFCFRFSSLEREPNEGKTQSS</sequence>